<dbReference type="SUPFAM" id="SSF52200">
    <property type="entry name" value="Toll/Interleukin receptor TIR domain"/>
    <property type="match status" value="1"/>
</dbReference>
<name>A0A2T6BYQ7_9FLAO</name>
<dbReference type="Proteomes" id="UP000244090">
    <property type="component" value="Unassembled WGS sequence"/>
</dbReference>
<protein>
    <submittedName>
        <fullName evidence="2">TIR domain-containing protein</fullName>
    </submittedName>
</protein>
<dbReference type="InterPro" id="IPR035897">
    <property type="entry name" value="Toll_tir_struct_dom_sf"/>
</dbReference>
<dbReference type="OrthoDB" id="583767at2"/>
<proteinExistence type="predicted"/>
<evidence type="ECO:0000313" key="2">
    <source>
        <dbReference type="EMBL" id="PTX61097.1"/>
    </source>
</evidence>
<dbReference type="InterPro" id="IPR000157">
    <property type="entry name" value="TIR_dom"/>
</dbReference>
<reference evidence="2 3" key="1">
    <citation type="submission" date="2018-04" db="EMBL/GenBank/DDBJ databases">
        <title>Genomic Encyclopedia of Archaeal and Bacterial Type Strains, Phase II (KMG-II): from individual species to whole genera.</title>
        <authorList>
            <person name="Goeker M."/>
        </authorList>
    </citation>
    <scope>NUCLEOTIDE SEQUENCE [LARGE SCALE GENOMIC DNA]</scope>
    <source>
        <strain evidence="2 3">DSM 25731</strain>
    </source>
</reference>
<feature type="domain" description="TIR" evidence="1">
    <location>
        <begin position="9"/>
        <end position="138"/>
    </location>
</feature>
<accession>A0A2T6BYQ7</accession>
<dbReference type="GO" id="GO:0007165">
    <property type="term" value="P:signal transduction"/>
    <property type="evidence" value="ECO:0007669"/>
    <property type="project" value="InterPro"/>
</dbReference>
<organism evidence="2 3">
    <name type="scientific">Kordia periserrulae</name>
    <dbReference type="NCBI Taxonomy" id="701523"/>
    <lineage>
        <taxon>Bacteria</taxon>
        <taxon>Pseudomonadati</taxon>
        <taxon>Bacteroidota</taxon>
        <taxon>Flavobacteriia</taxon>
        <taxon>Flavobacteriales</taxon>
        <taxon>Flavobacteriaceae</taxon>
        <taxon>Kordia</taxon>
    </lineage>
</organism>
<dbReference type="Pfam" id="PF13676">
    <property type="entry name" value="TIR_2"/>
    <property type="match status" value="1"/>
</dbReference>
<sequence length="193" mass="22475">MEKNYKYDIAISFADEDRNIALSICLALKLVAPELISYYYPERQDKMIGKKLKEELKEIYRHDSRCVIIIVSQHYINQNKKFVQAEIEAFMPRYLMEKETFLIPVVIDDTSVTKVGDELDGITWFSWDYNAEHLADQIKRILGKNIDASFTNKKESKKNKSRESSQVFEANGNNFQNDVMFGNNNTINKGNIK</sequence>
<gene>
    <name evidence="2" type="ORF">C8N46_105253</name>
</gene>
<evidence type="ECO:0000313" key="3">
    <source>
        <dbReference type="Proteomes" id="UP000244090"/>
    </source>
</evidence>
<dbReference type="RefSeq" id="WP_108115208.1">
    <property type="nucleotide sequence ID" value="NZ_QBKT01000005.1"/>
</dbReference>
<dbReference type="Gene3D" id="3.40.50.10140">
    <property type="entry name" value="Toll/interleukin-1 receptor homology (TIR) domain"/>
    <property type="match status" value="1"/>
</dbReference>
<dbReference type="AlphaFoldDB" id="A0A2T6BYQ7"/>
<dbReference type="EMBL" id="QBKT01000005">
    <property type="protein sequence ID" value="PTX61097.1"/>
    <property type="molecule type" value="Genomic_DNA"/>
</dbReference>
<evidence type="ECO:0000259" key="1">
    <source>
        <dbReference type="Pfam" id="PF13676"/>
    </source>
</evidence>
<comment type="caution">
    <text evidence="2">The sequence shown here is derived from an EMBL/GenBank/DDBJ whole genome shotgun (WGS) entry which is preliminary data.</text>
</comment>
<keyword evidence="3" id="KW-1185">Reference proteome</keyword>